<reference evidence="1" key="1">
    <citation type="submission" date="2021-03" db="EMBL/GenBank/DDBJ databases">
        <authorList>
            <person name="Bekaert M."/>
        </authorList>
    </citation>
    <scope>NUCLEOTIDE SEQUENCE</scope>
</reference>
<keyword evidence="2" id="KW-1185">Reference proteome</keyword>
<comment type="caution">
    <text evidence="1">The sequence shown here is derived from an EMBL/GenBank/DDBJ whole genome shotgun (WGS) entry which is preliminary data.</text>
</comment>
<sequence>MICNKCITKIFFKAQCNRLTKTSTDRACNLHYTNDSVPDRNSLYVERNSGGKCVKPNKCACCNKGFYADYNDGYCKICPYIPMCDYRSCHSPHGHGNECVYCKYENDNIRYERAYKYNNITIACEKKLNAFKSYTETCSWRPDSTRCFPGYCSDEYADTCVCTEGFGSPSSHCIERAIYNATGNIPKFGEHTDTINGKILTHYVTEFKYGIISGGMKAMLIRDHVATVSIFNENCQINMTLTSPFPVKLTILVELENGGYYVYENRDDRHRYKIVQKWPTLSRVIDVHWNNWSDDLSGVDYYEIEVFELETAGLELRENTTPVMNVKSIKGRSSKVEVTKPGIYAVHLFCFDMAGNYETARAFVLYDNNDTIDLGKGQIKVKHTKYYLERRWITDSSPLIEVEWKDLFIKTDHVKYKWLATIQPHPNILSTYDDISGKRTVNSVPNVKGIVRFEIVHDVYGTTLKSSSKFTDVSNVYAQFTVRNVTWDDGHQLKTTIRAFDILENYRDETIITYKDSTPPVISNLWLTKGDRIDTAVHSLKELNEMTIEWDAYDYHSGISHLKWRLYSNYSGINIIHGEIDLPGQGETQITVDTTPPEVGHVHDGVYGSPEVDFQQDMRLDAHWEGFFDHESGVAFYQYEFSDVCLTEEYFQRKSLINDTVNTFATYDAPSPEPTTSQWLHTIKPSICLNLFSDPLTENIEVFPISQSPVYADNVCMKTNSYSTLVTRVVPKIHMSVGPFILDTTPPQFLGTYIDLYLSGNNLLANWSAASFIDSDNPFSLDYEYALGREPYSADIQHYSLVPEEGSCSINSNYICIATDITELDWKLHGHHKYYMTIKATNLAGLFVLKASVPYIHDIVLPSKGIVIDVPGNSSTFTPIKDMEDIDYTTIRDHLAIRWRKFYHPHLNLTYYACVGTASGICDVAGKRKIGSNINFYLVTGVSLYPLLMEITFANMYDPDIVDEDEARSVILYYEYSLQDSSKGIYHSWLNAEGISAVNSSFSKFTMHMLGQIDFSKCRIFALRGYNRAGVWQTAFAEIKPCNGQDIVPNIVVDATGEQQLNEDGSIIDGYGKEIHLEETGGWNTEDVDYTPYRNILSAVWHSLQHDNFYLGKNAYINVLFKDEISLEHGKRYTICIHAHSKTLEYETYTAVLEETNSCSDGITVDLTPPSTGKVWIGPTTEIQYKITTSDIFVNWESFVDIEGYHTASHSTGIRQYQVAIGSVEGGTDIVEYTNVGVLNHVTFHNLHLQNGHNYFASVKGRSSTAHSASVRVDNTPPHLTSKPILIDGRHIRNFTEIQACWKDVFYDLESGIRNYILEVGSKANTADIVQSIETTEDCGAVNNANLVTTASSWGYIYDKTPPEVGQVFDGFLHDDKSIDIDFQIDTTQLGAYWEEFYDPHTTIKTYTISVGTCVGCDDVLKAHDVGIIYEFVLKGINLAIGRIYYTTVTACNTADLCSSDTSDGFIIDNSSPNIGKIKDGVDYIDINYQSLRSYVAATWRGFNDPQSGLDKYSIRVGSLKGGDNIIPMTELPLTDIAVFSNITDEIPTNIRIYITVRSYNKAGLYSEATSNGFLVDDSLHHSVANLNCFSSLDRDEKTQLFTELNGIVRDFTYTRLNLNDGGEYFVTIIACNGAKVCVKETSNGILVDNSPPITGTFAIETDHAASLNRHVDGWWMKWSTFKLWLAWIGFSDLHSGIDYYMVSVGSRYMLDDLNSVGLQSDMIHSQFRLIPGGSLELIRQCSSDTCLGHCVCAPKDHRCPIKGLPCVDNTQNNTNTLIAIYDVTDIRNLEADDINFTPSHDALAARWRIVQIQGLMPQWYEWSVGITDSNEPEGIIDSSVENVWHPCGQIDNAIYTLPRGIFLNDNQVYSFFVRVWYDSNTFADFKSDGVTVMSKPLTTTKVFGVGVMEHLPDNWKKDIDYMLRGGYLQFRGMEYFLKASTVIEKFHVYLSTNPGGHDMHKVEIDIPGSVTTVNISRVPLVPGVRYYSNVVGYSYAGKHVTLSSDGFTVDIDKPLLGVVNDGIGYTEIDFQNSSHSVSASWNGFSDQDSGIRNYYWCVQLENSETGCDVLPYQHVGIHRSVSKSINSSIIHSDGDNDFVDISNISAANICRYTKPYHWNSSDQDCICVLGSSKSIAMDGRSFLFLRGSILQTLHNLEIDISYSVKFFTAHVPFEDSVLSTKEGYIEFGNERHVFLVYQKQDKYGSDIEVSWHSHTFYFTAKNKDVNITYGSMDDTTGILIDNIQFSKVEVVDLGTHPYPVLSHAVWLHEWSSIHAFWYFVDKESPIVEYLWAIGYDIDSQITDEIIVNWKVEDLESGLSHCEWAVGLSEFGNEIQAFVRIPTELSYVSKVFEHSLLSSKTVYVTLRCHNKAGLHSKKSSDGVTISDSPPSIQNAQIQILDQPMTEYGSKQNFHGNTSIVRLKWMGFEDRSGLDSFHVEIENQNKTVSLSKTILYDLDGAMYYSMTGLDLHDGQHEVRVSAINNAFLSSQPVSTHLSVSTITPKVSGTKSVTMSEKNRTLTISWDAYFTFAFTLYYEVSVGTALNGADIVQWQETTNEFLVMHVPLRVKFYSGMDIYITITAIGLNGKHITQTITLTV</sequence>
<name>A0A8S3T337_MYTED</name>
<organism evidence="1 2">
    <name type="scientific">Mytilus edulis</name>
    <name type="common">Blue mussel</name>
    <dbReference type="NCBI Taxonomy" id="6550"/>
    <lineage>
        <taxon>Eukaryota</taxon>
        <taxon>Metazoa</taxon>
        <taxon>Spiralia</taxon>
        <taxon>Lophotrochozoa</taxon>
        <taxon>Mollusca</taxon>
        <taxon>Bivalvia</taxon>
        <taxon>Autobranchia</taxon>
        <taxon>Pteriomorphia</taxon>
        <taxon>Mytilida</taxon>
        <taxon>Mytiloidea</taxon>
        <taxon>Mytilidae</taxon>
        <taxon>Mytilinae</taxon>
        <taxon>Mytilus</taxon>
    </lineage>
</organism>
<evidence type="ECO:0000313" key="1">
    <source>
        <dbReference type="EMBL" id="CAG2225788.1"/>
    </source>
</evidence>
<evidence type="ECO:0000313" key="2">
    <source>
        <dbReference type="Proteomes" id="UP000683360"/>
    </source>
</evidence>
<accession>A0A8S3T337</accession>
<protein>
    <submittedName>
        <fullName evidence="1">Uncharacterized protein</fullName>
    </submittedName>
</protein>
<gene>
    <name evidence="1" type="ORF">MEDL_38900</name>
</gene>
<dbReference type="PANTHER" id="PTHR16897:SF2">
    <property type="entry name" value="OS03G0226600 PROTEIN"/>
    <property type="match status" value="1"/>
</dbReference>
<dbReference type="Proteomes" id="UP000683360">
    <property type="component" value="Unassembled WGS sequence"/>
</dbReference>
<dbReference type="OrthoDB" id="6122198at2759"/>
<proteinExistence type="predicted"/>
<dbReference type="EMBL" id="CAJPWZ010001860">
    <property type="protein sequence ID" value="CAG2225788.1"/>
    <property type="molecule type" value="Genomic_DNA"/>
</dbReference>
<dbReference type="PANTHER" id="PTHR16897">
    <property type="entry name" value="OS10G0105400 PROTEIN"/>
    <property type="match status" value="1"/>
</dbReference>